<dbReference type="PROSITE" id="PS51257">
    <property type="entry name" value="PROKAR_LIPOPROTEIN"/>
    <property type="match status" value="1"/>
</dbReference>
<feature type="non-terminal residue" evidence="2">
    <location>
        <position position="97"/>
    </location>
</feature>
<dbReference type="Pfam" id="PF09968">
    <property type="entry name" value="DUF2202"/>
    <property type="match status" value="1"/>
</dbReference>
<evidence type="ECO:0000313" key="2">
    <source>
        <dbReference type="EMBL" id="KKM03884.1"/>
    </source>
</evidence>
<gene>
    <name evidence="2" type="ORF">LCGC14_1769980</name>
</gene>
<comment type="caution">
    <text evidence="2">The sequence shown here is derived from an EMBL/GenBank/DDBJ whole genome shotgun (WGS) entry which is preliminary data.</text>
</comment>
<dbReference type="InterPro" id="IPR019243">
    <property type="entry name" value="DUF2202"/>
</dbReference>
<dbReference type="InterPro" id="IPR012347">
    <property type="entry name" value="Ferritin-like"/>
</dbReference>
<accession>A0A0F9GYJ2</accession>
<dbReference type="EMBL" id="LAZR01016582">
    <property type="protein sequence ID" value="KKM03884.1"/>
    <property type="molecule type" value="Genomic_DNA"/>
</dbReference>
<name>A0A0F9GYJ2_9ZZZZ</name>
<reference evidence="2" key="1">
    <citation type="journal article" date="2015" name="Nature">
        <title>Complex archaea that bridge the gap between prokaryotes and eukaryotes.</title>
        <authorList>
            <person name="Spang A."/>
            <person name="Saw J.H."/>
            <person name="Jorgensen S.L."/>
            <person name="Zaremba-Niedzwiedzka K."/>
            <person name="Martijn J."/>
            <person name="Lind A.E."/>
            <person name="van Eijk R."/>
            <person name="Schleper C."/>
            <person name="Guy L."/>
            <person name="Ettema T.J."/>
        </authorList>
    </citation>
    <scope>NUCLEOTIDE SEQUENCE</scope>
</reference>
<protein>
    <recommendedName>
        <fullName evidence="1">DUF2202 domain-containing protein</fullName>
    </recommendedName>
</protein>
<dbReference type="Gene3D" id="1.20.1260.10">
    <property type="match status" value="1"/>
</dbReference>
<proteinExistence type="predicted"/>
<evidence type="ECO:0000259" key="1">
    <source>
        <dbReference type="Pfam" id="PF09968"/>
    </source>
</evidence>
<dbReference type="AlphaFoldDB" id="A0A0F9GYJ2"/>
<organism evidence="2">
    <name type="scientific">marine sediment metagenome</name>
    <dbReference type="NCBI Taxonomy" id="412755"/>
    <lineage>
        <taxon>unclassified sequences</taxon>
        <taxon>metagenomes</taxon>
        <taxon>ecological metagenomes</taxon>
    </lineage>
</organism>
<sequence length="97" mass="11210">MKTLKFTSVLTIIILTLSLSFFYACDSNDTDEDSTNDWITNQTVTKSDKDALLFMLEEEKLARDTYSYLDNTWSLNPFTNIKISEQTHMEAVENLLI</sequence>
<feature type="domain" description="DUF2202" evidence="1">
    <location>
        <begin position="48"/>
        <end position="96"/>
    </location>
</feature>